<dbReference type="Gene3D" id="3.40.50.620">
    <property type="entry name" value="HUPs"/>
    <property type="match status" value="1"/>
</dbReference>
<name>A0A2T8HJX8_9SPHI</name>
<dbReference type="InterPro" id="IPR003848">
    <property type="entry name" value="DUF218"/>
</dbReference>
<evidence type="ECO:0000313" key="3">
    <source>
        <dbReference type="Proteomes" id="UP000245627"/>
    </source>
</evidence>
<proteinExistence type="predicted"/>
<dbReference type="Pfam" id="PF02698">
    <property type="entry name" value="DUF218"/>
    <property type="match status" value="1"/>
</dbReference>
<dbReference type="CDD" id="cd06259">
    <property type="entry name" value="YdcF-like"/>
    <property type="match status" value="1"/>
</dbReference>
<accession>A0A2T8HJX8</accession>
<evidence type="ECO:0000313" key="2">
    <source>
        <dbReference type="EMBL" id="PVH25741.1"/>
    </source>
</evidence>
<feature type="domain" description="DUF218" evidence="1">
    <location>
        <begin position="4"/>
        <end position="136"/>
    </location>
</feature>
<dbReference type="RefSeq" id="WP_116775312.1">
    <property type="nucleotide sequence ID" value="NZ_QDKG01000002.1"/>
</dbReference>
<organism evidence="2 3">
    <name type="scientific">Sphingobacterium corticibacter</name>
    <dbReference type="NCBI Taxonomy" id="2171749"/>
    <lineage>
        <taxon>Bacteria</taxon>
        <taxon>Pseudomonadati</taxon>
        <taxon>Bacteroidota</taxon>
        <taxon>Sphingobacteriia</taxon>
        <taxon>Sphingobacteriales</taxon>
        <taxon>Sphingobacteriaceae</taxon>
        <taxon>Sphingobacterium</taxon>
    </lineage>
</organism>
<dbReference type="OrthoDB" id="9782395at2"/>
<sequence>MTNIIIILGAPNDDDGNLSIIAQDRLNCAYRVFLSNTGFKIICTGGFGAHFNKTEKPHSYYAKQFLIARGVPEETFLDSPLTSNTIEDFTATKDLINSEKPNILVIITSDFHMERAKILYKNIVNYERVLFIPATSSLSEEELKPLLEHEEKAIESLLKGRRK</sequence>
<comment type="caution">
    <text evidence="2">The sequence shown here is derived from an EMBL/GenBank/DDBJ whole genome shotgun (WGS) entry which is preliminary data.</text>
</comment>
<gene>
    <name evidence="2" type="ORF">DC487_07330</name>
</gene>
<protein>
    <submittedName>
        <fullName evidence="2">YdcF family protein</fullName>
    </submittedName>
</protein>
<dbReference type="AlphaFoldDB" id="A0A2T8HJX8"/>
<dbReference type="EMBL" id="QDKG01000002">
    <property type="protein sequence ID" value="PVH25741.1"/>
    <property type="molecule type" value="Genomic_DNA"/>
</dbReference>
<dbReference type="InterPro" id="IPR014729">
    <property type="entry name" value="Rossmann-like_a/b/a_fold"/>
</dbReference>
<evidence type="ECO:0000259" key="1">
    <source>
        <dbReference type="Pfam" id="PF02698"/>
    </source>
</evidence>
<keyword evidence="3" id="KW-1185">Reference proteome</keyword>
<reference evidence="2 3" key="1">
    <citation type="submission" date="2018-04" db="EMBL/GenBank/DDBJ databases">
        <title>Sphingobacterium cortibacter sp. nov.</title>
        <authorList>
            <person name="Li Y."/>
        </authorList>
    </citation>
    <scope>NUCLEOTIDE SEQUENCE [LARGE SCALE GENOMIC DNA]</scope>
    <source>
        <strain evidence="2 3">2c-3</strain>
    </source>
</reference>
<dbReference type="Proteomes" id="UP000245627">
    <property type="component" value="Unassembled WGS sequence"/>
</dbReference>